<dbReference type="EMBL" id="RCHU02000008">
    <property type="protein sequence ID" value="KAL3582275.1"/>
    <property type="molecule type" value="Genomic_DNA"/>
</dbReference>
<reference evidence="1 2" key="1">
    <citation type="journal article" date="2024" name="Plant Biotechnol. J.">
        <title>Genome and CRISPR/Cas9 system of a widespread forest tree (Populus alba) in the world.</title>
        <authorList>
            <person name="Liu Y.J."/>
            <person name="Jiang P.F."/>
            <person name="Han X.M."/>
            <person name="Li X.Y."/>
            <person name="Wang H.M."/>
            <person name="Wang Y.J."/>
            <person name="Wang X.X."/>
            <person name="Zeng Q.Y."/>
        </authorList>
    </citation>
    <scope>NUCLEOTIDE SEQUENCE [LARGE SCALE GENOMIC DNA]</scope>
    <source>
        <strain evidence="2">cv. PAL-ZL1</strain>
    </source>
</reference>
<organism evidence="1 2">
    <name type="scientific">Populus alba</name>
    <name type="common">White poplar</name>
    <dbReference type="NCBI Taxonomy" id="43335"/>
    <lineage>
        <taxon>Eukaryota</taxon>
        <taxon>Viridiplantae</taxon>
        <taxon>Streptophyta</taxon>
        <taxon>Embryophyta</taxon>
        <taxon>Tracheophyta</taxon>
        <taxon>Spermatophyta</taxon>
        <taxon>Magnoliopsida</taxon>
        <taxon>eudicotyledons</taxon>
        <taxon>Gunneridae</taxon>
        <taxon>Pentapetalae</taxon>
        <taxon>rosids</taxon>
        <taxon>fabids</taxon>
        <taxon>Malpighiales</taxon>
        <taxon>Salicaceae</taxon>
        <taxon>Saliceae</taxon>
        <taxon>Populus</taxon>
    </lineage>
</organism>
<name>A0ACC4BUJ9_POPAL</name>
<dbReference type="Proteomes" id="UP000309997">
    <property type="component" value="Unassembled WGS sequence"/>
</dbReference>
<comment type="caution">
    <text evidence="1">The sequence shown here is derived from an EMBL/GenBank/DDBJ whole genome shotgun (WGS) entry which is preliminary data.</text>
</comment>
<evidence type="ECO:0000313" key="2">
    <source>
        <dbReference type="Proteomes" id="UP000309997"/>
    </source>
</evidence>
<evidence type="ECO:0000313" key="1">
    <source>
        <dbReference type="EMBL" id="KAL3582275.1"/>
    </source>
</evidence>
<gene>
    <name evidence="1" type="ORF">D5086_016607</name>
</gene>
<keyword evidence="2" id="KW-1185">Reference proteome</keyword>
<accession>A0ACC4BUJ9</accession>
<sequence length="139" mass="15627">MHQEAIDDVTIQGMPQCIFAHYPGNSNIIIFRSLILSRYQTLSDHSLVTLGAWSPKRVEMATRVIVEAQKKNSGGFQDKMLGVLLVSISMTQNIDREEAGKMTLYCTVVLRNKQETTEVMNKAMPSFECITLKNKAAFN</sequence>
<proteinExistence type="predicted"/>
<protein>
    <submittedName>
        <fullName evidence="1">Uncharacterized protein</fullName>
    </submittedName>
</protein>